<dbReference type="CDD" id="cd06267">
    <property type="entry name" value="PBP1_LacI_sugar_binding-like"/>
    <property type="match status" value="1"/>
</dbReference>
<reference evidence="5 6" key="1">
    <citation type="journal article" date="2019" name="Int. J. Syst. Evol. Microbiol.">
        <title>The Global Catalogue of Microorganisms (GCM) 10K type strain sequencing project: providing services to taxonomists for standard genome sequencing and annotation.</title>
        <authorList>
            <consortium name="The Broad Institute Genomics Platform"/>
            <consortium name="The Broad Institute Genome Sequencing Center for Infectious Disease"/>
            <person name="Wu L."/>
            <person name="Ma J."/>
        </authorList>
    </citation>
    <scope>NUCLEOTIDE SEQUENCE [LARGE SCALE GENOMIC DNA]</scope>
    <source>
        <strain evidence="5 6">JCM 9383</strain>
    </source>
</reference>
<dbReference type="InterPro" id="IPR010982">
    <property type="entry name" value="Lambda_DNA-bd_dom_sf"/>
</dbReference>
<evidence type="ECO:0000313" key="5">
    <source>
        <dbReference type="EMBL" id="GAA2786515.1"/>
    </source>
</evidence>
<dbReference type="Gene3D" id="1.10.260.40">
    <property type="entry name" value="lambda repressor-like DNA-binding domains"/>
    <property type="match status" value="1"/>
</dbReference>
<dbReference type="Pfam" id="PF00356">
    <property type="entry name" value="LacI"/>
    <property type="match status" value="1"/>
</dbReference>
<dbReference type="InterPro" id="IPR046335">
    <property type="entry name" value="LacI/GalR-like_sensor"/>
</dbReference>
<name>A0ABN3VAD4_9PSEU</name>
<feature type="domain" description="HTH lacI-type" evidence="4">
    <location>
        <begin position="1"/>
        <end position="53"/>
    </location>
</feature>
<dbReference type="GO" id="GO:0003677">
    <property type="term" value="F:DNA binding"/>
    <property type="evidence" value="ECO:0007669"/>
    <property type="project" value="UniProtKB-KW"/>
</dbReference>
<dbReference type="Pfam" id="PF13377">
    <property type="entry name" value="Peripla_BP_3"/>
    <property type="match status" value="1"/>
</dbReference>
<evidence type="ECO:0000256" key="2">
    <source>
        <dbReference type="ARBA" id="ARBA00023125"/>
    </source>
</evidence>
<dbReference type="EMBL" id="BAAAUX010000011">
    <property type="protein sequence ID" value="GAA2786515.1"/>
    <property type="molecule type" value="Genomic_DNA"/>
</dbReference>
<dbReference type="SUPFAM" id="SSF47413">
    <property type="entry name" value="lambda repressor-like DNA-binding domains"/>
    <property type="match status" value="1"/>
</dbReference>
<dbReference type="InterPro" id="IPR028082">
    <property type="entry name" value="Peripla_BP_I"/>
</dbReference>
<evidence type="ECO:0000259" key="4">
    <source>
        <dbReference type="PROSITE" id="PS50932"/>
    </source>
</evidence>
<organism evidence="5 6">
    <name type="scientific">Saccharopolyspora taberi</name>
    <dbReference type="NCBI Taxonomy" id="60895"/>
    <lineage>
        <taxon>Bacteria</taxon>
        <taxon>Bacillati</taxon>
        <taxon>Actinomycetota</taxon>
        <taxon>Actinomycetes</taxon>
        <taxon>Pseudonocardiales</taxon>
        <taxon>Pseudonocardiaceae</taxon>
        <taxon>Saccharopolyspora</taxon>
    </lineage>
</organism>
<evidence type="ECO:0000313" key="6">
    <source>
        <dbReference type="Proteomes" id="UP001500979"/>
    </source>
</evidence>
<keyword evidence="2 5" id="KW-0238">DNA-binding</keyword>
<comment type="caution">
    <text evidence="5">The sequence shown here is derived from an EMBL/GenBank/DDBJ whole genome shotgun (WGS) entry which is preliminary data.</text>
</comment>
<dbReference type="Proteomes" id="UP001500979">
    <property type="component" value="Unassembled WGS sequence"/>
</dbReference>
<protein>
    <submittedName>
        <fullName evidence="5">LacI family DNA-binding transcriptional regulator</fullName>
    </submittedName>
</protein>
<keyword evidence="3" id="KW-0804">Transcription</keyword>
<dbReference type="PANTHER" id="PTHR30146:SF138">
    <property type="entry name" value="TRANSCRIPTIONAL REGULATORY PROTEIN"/>
    <property type="match status" value="1"/>
</dbReference>
<dbReference type="PROSITE" id="PS50932">
    <property type="entry name" value="HTH_LACI_2"/>
    <property type="match status" value="1"/>
</dbReference>
<evidence type="ECO:0000256" key="3">
    <source>
        <dbReference type="ARBA" id="ARBA00023163"/>
    </source>
</evidence>
<dbReference type="InterPro" id="IPR000843">
    <property type="entry name" value="HTH_LacI"/>
</dbReference>
<dbReference type="Gene3D" id="3.40.50.2300">
    <property type="match status" value="2"/>
</dbReference>
<dbReference type="PANTHER" id="PTHR30146">
    <property type="entry name" value="LACI-RELATED TRANSCRIPTIONAL REPRESSOR"/>
    <property type="match status" value="1"/>
</dbReference>
<evidence type="ECO:0000256" key="1">
    <source>
        <dbReference type="ARBA" id="ARBA00023015"/>
    </source>
</evidence>
<dbReference type="SMART" id="SM00354">
    <property type="entry name" value="HTH_LACI"/>
    <property type="match status" value="1"/>
</dbReference>
<proteinExistence type="predicted"/>
<dbReference type="CDD" id="cd01392">
    <property type="entry name" value="HTH_LacI"/>
    <property type="match status" value="1"/>
</dbReference>
<keyword evidence="6" id="KW-1185">Reference proteome</keyword>
<dbReference type="SUPFAM" id="SSF53822">
    <property type="entry name" value="Periplasmic binding protein-like I"/>
    <property type="match status" value="1"/>
</dbReference>
<sequence>MADVAARAGVSRTLVSLIFRNEPGAGERTRERVLRAADELGYRPDSAARLLARGRSRTIGVVVRMDQPFQAELVNGMYPEAERLGYDVLLSASGPGRDERTAADALLGHRCEALILLGPKADARFLPELAENAVVVTVGCRVPGARADSVHTADARGMGQAVDHLVELGHRRIAHVDGGRDPGSADRRRGYRSAMRRRGLGDEIRVVKGAHNEDAGMAAGRALLDDGPLPTALIAGNDRCAMGLMHVLRRAGVETPGDLSVVGYDDSRLAHLSHIDLTTVHQDADRMAVHAVRAAVHRLENPGDDPREIVVEPRLVVRGTTGPCGVTSS</sequence>
<accession>A0ABN3VAD4</accession>
<gene>
    <name evidence="5" type="ORF">GCM10010470_21000</name>
</gene>
<keyword evidence="1" id="KW-0805">Transcription regulation</keyword>